<reference evidence="1 2" key="1">
    <citation type="submission" date="2017-10" db="EMBL/GenBank/DDBJ databases">
        <authorList>
            <person name="Regsiter A."/>
            <person name="William W."/>
        </authorList>
    </citation>
    <scope>NUCLEOTIDE SEQUENCE [LARGE SCALE GENOMIC DNA]</scope>
    <source>
        <strain evidence="1 2">CFBP6991</strain>
    </source>
</reference>
<name>A0A7Z7IYG4_XANCH</name>
<proteinExistence type="predicted"/>
<gene>
    <name evidence="1" type="ORF">XFF6991_310115</name>
</gene>
<sequence>MDIALKPSESAMFEQYAKAHGLSSIEEAVMHAAHAELTRRYRLPTRQASVVPIQGLKSPSE</sequence>
<comment type="caution">
    <text evidence="1">The sequence shown here is derived from an EMBL/GenBank/DDBJ whole genome shotgun (WGS) entry which is preliminary data.</text>
</comment>
<accession>A0A7Z7IYG4</accession>
<protein>
    <submittedName>
        <fullName evidence="1">Uncharacterized protein</fullName>
    </submittedName>
</protein>
<evidence type="ECO:0000313" key="1">
    <source>
        <dbReference type="EMBL" id="SOO23945.1"/>
    </source>
</evidence>
<dbReference type="EMBL" id="OCZC01000058">
    <property type="protein sequence ID" value="SOO23945.1"/>
    <property type="molecule type" value="Genomic_DNA"/>
</dbReference>
<dbReference type="AlphaFoldDB" id="A0A7Z7IYG4"/>
<organism evidence="1 2">
    <name type="scientific">Xanthomonas campestris pv. phaseoli</name>
    <dbReference type="NCBI Taxonomy" id="317013"/>
    <lineage>
        <taxon>Bacteria</taxon>
        <taxon>Pseudomonadati</taxon>
        <taxon>Pseudomonadota</taxon>
        <taxon>Gammaproteobacteria</taxon>
        <taxon>Lysobacterales</taxon>
        <taxon>Lysobacteraceae</taxon>
        <taxon>Xanthomonas</taxon>
    </lineage>
</organism>
<evidence type="ECO:0000313" key="2">
    <source>
        <dbReference type="Proteomes" id="UP000234345"/>
    </source>
</evidence>
<dbReference type="Proteomes" id="UP000234345">
    <property type="component" value="Unassembled WGS sequence"/>
</dbReference>